<comment type="caution">
    <text evidence="8">The sequence shown here is derived from an EMBL/GenBank/DDBJ whole genome shotgun (WGS) entry which is preliminary data.</text>
</comment>
<dbReference type="PANTHER" id="PTHR32096:SF57">
    <property type="entry name" value="WRKY DNA-BINDING DOMAIN SUPERFAMILY PROTEIN-RELATED"/>
    <property type="match status" value="1"/>
</dbReference>
<dbReference type="Pfam" id="PF03106">
    <property type="entry name" value="WRKY"/>
    <property type="match status" value="1"/>
</dbReference>
<keyword evidence="3" id="KW-0238">DNA-binding</keyword>
<name>A0A835E8L3_9POAL</name>
<evidence type="ECO:0000259" key="7">
    <source>
        <dbReference type="PROSITE" id="PS50811"/>
    </source>
</evidence>
<feature type="compositionally biased region" description="Low complexity" evidence="6">
    <location>
        <begin position="300"/>
        <end position="309"/>
    </location>
</feature>
<evidence type="ECO:0000256" key="1">
    <source>
        <dbReference type="ARBA" id="ARBA00004123"/>
    </source>
</evidence>
<evidence type="ECO:0000256" key="5">
    <source>
        <dbReference type="ARBA" id="ARBA00023242"/>
    </source>
</evidence>
<feature type="compositionally biased region" description="Polar residues" evidence="6">
    <location>
        <begin position="250"/>
        <end position="265"/>
    </location>
</feature>
<dbReference type="Gene3D" id="2.20.25.80">
    <property type="entry name" value="WRKY domain"/>
    <property type="match status" value="1"/>
</dbReference>
<keyword evidence="2" id="KW-0805">Transcription regulation</keyword>
<gene>
    <name evidence="8" type="ORF">HU200_052542</name>
</gene>
<feature type="region of interest" description="Disordered" evidence="6">
    <location>
        <begin position="1"/>
        <end position="20"/>
    </location>
</feature>
<keyword evidence="9" id="KW-1185">Reference proteome</keyword>
<evidence type="ECO:0000256" key="3">
    <source>
        <dbReference type="ARBA" id="ARBA00023125"/>
    </source>
</evidence>
<dbReference type="GO" id="GO:0003700">
    <property type="term" value="F:DNA-binding transcription factor activity"/>
    <property type="evidence" value="ECO:0007669"/>
    <property type="project" value="InterPro"/>
</dbReference>
<evidence type="ECO:0000256" key="4">
    <source>
        <dbReference type="ARBA" id="ARBA00023163"/>
    </source>
</evidence>
<keyword evidence="5" id="KW-0539">Nucleus</keyword>
<dbReference type="EMBL" id="JACEFO010002292">
    <property type="protein sequence ID" value="KAF8667914.1"/>
    <property type="molecule type" value="Genomic_DNA"/>
</dbReference>
<dbReference type="SMART" id="SM00774">
    <property type="entry name" value="WRKY"/>
    <property type="match status" value="1"/>
</dbReference>
<dbReference type="PANTHER" id="PTHR32096">
    <property type="entry name" value="WRKY TRANSCRIPTION FACTOR 30-RELATED-RELATED"/>
    <property type="match status" value="1"/>
</dbReference>
<dbReference type="PROSITE" id="PS50811">
    <property type="entry name" value="WRKY"/>
    <property type="match status" value="1"/>
</dbReference>
<dbReference type="InterPro" id="IPR036576">
    <property type="entry name" value="WRKY_dom_sf"/>
</dbReference>
<evidence type="ECO:0000313" key="9">
    <source>
        <dbReference type="Proteomes" id="UP000636709"/>
    </source>
</evidence>
<proteinExistence type="predicted"/>
<reference evidence="8" key="1">
    <citation type="submission" date="2020-07" db="EMBL/GenBank/DDBJ databases">
        <title>Genome sequence and genetic diversity analysis of an under-domesticated orphan crop, white fonio (Digitaria exilis).</title>
        <authorList>
            <person name="Bennetzen J.L."/>
            <person name="Chen S."/>
            <person name="Ma X."/>
            <person name="Wang X."/>
            <person name="Yssel A.E.J."/>
            <person name="Chaluvadi S.R."/>
            <person name="Johnson M."/>
            <person name="Gangashetty P."/>
            <person name="Hamidou F."/>
            <person name="Sanogo M.D."/>
            <person name="Zwaenepoel A."/>
            <person name="Wallace J."/>
            <person name="Van De Peer Y."/>
            <person name="Van Deynze A."/>
        </authorList>
    </citation>
    <scope>NUCLEOTIDE SEQUENCE</scope>
    <source>
        <tissue evidence="8">Leaves</tissue>
    </source>
</reference>
<feature type="region of interest" description="Disordered" evidence="6">
    <location>
        <begin position="128"/>
        <end position="187"/>
    </location>
</feature>
<feature type="domain" description="WRKY" evidence="7">
    <location>
        <begin position="186"/>
        <end position="246"/>
    </location>
</feature>
<dbReference type="InterPro" id="IPR003657">
    <property type="entry name" value="WRKY_dom"/>
</dbReference>
<dbReference type="SUPFAM" id="SSF118290">
    <property type="entry name" value="WRKY DNA-binding domain"/>
    <property type="match status" value="1"/>
</dbReference>
<evidence type="ECO:0000313" key="8">
    <source>
        <dbReference type="EMBL" id="KAF8667914.1"/>
    </source>
</evidence>
<evidence type="ECO:0000256" key="2">
    <source>
        <dbReference type="ARBA" id="ARBA00023015"/>
    </source>
</evidence>
<comment type="subcellular location">
    <subcellularLocation>
        <location evidence="1">Nucleus</location>
    </subcellularLocation>
</comment>
<dbReference type="OrthoDB" id="662136at2759"/>
<feature type="compositionally biased region" description="Polar residues" evidence="6">
    <location>
        <begin position="1"/>
        <end position="10"/>
    </location>
</feature>
<evidence type="ECO:0000256" key="6">
    <source>
        <dbReference type="SAM" id="MobiDB-lite"/>
    </source>
</evidence>
<organism evidence="8 9">
    <name type="scientific">Digitaria exilis</name>
    <dbReference type="NCBI Taxonomy" id="1010633"/>
    <lineage>
        <taxon>Eukaryota</taxon>
        <taxon>Viridiplantae</taxon>
        <taxon>Streptophyta</taxon>
        <taxon>Embryophyta</taxon>
        <taxon>Tracheophyta</taxon>
        <taxon>Spermatophyta</taxon>
        <taxon>Magnoliopsida</taxon>
        <taxon>Liliopsida</taxon>
        <taxon>Poales</taxon>
        <taxon>Poaceae</taxon>
        <taxon>PACMAD clade</taxon>
        <taxon>Panicoideae</taxon>
        <taxon>Panicodae</taxon>
        <taxon>Paniceae</taxon>
        <taxon>Anthephorinae</taxon>
        <taxon>Digitaria</taxon>
    </lineage>
</organism>
<protein>
    <recommendedName>
        <fullName evidence="7">WRKY domain-containing protein</fullName>
    </recommendedName>
</protein>
<sequence>MEAHKQQQWLSGGGEKKVEEADEEVNARALSASIAILQVAKNSRSCAMEGDLHWCYGSSDDNWDLHAVVRFACGGGGGHVTPPKASDEPFSWLMPRPQKDEKTDAAPCQPLRPADEDIYFFAAPMADTTTQPASPRNEAPSQQPLAKPRRISYRNGGGPERSKRKKKRIQVSKEVTRVPAGAPSPDPWAWRKYGQKPIKGSPYPRGYYRCSTDKECKARKQVERCRADHTTLIVTYTGGEHRHPVPLHRNSLSGTTRNNNKTQPRSSTSAAEEEPPQPQAAPNSPSDNNKPQASPPVSAGLPPLTTLLGSPEEKEHDDEEDDEKKAFAASDILLEDVEMEGEADMLQFLKPAPGSDNGNGWEDTMAEQKEPAPGPGNGGGFDDWEEVMQLFAKVHEPSPTTTRPNRTDGVSPAAMNITEEKFIPGSGISPWEAAAVSACSIWA</sequence>
<dbReference type="GO" id="GO:0000976">
    <property type="term" value="F:transcription cis-regulatory region binding"/>
    <property type="evidence" value="ECO:0007669"/>
    <property type="project" value="TreeGrafter"/>
</dbReference>
<feature type="region of interest" description="Disordered" evidence="6">
    <location>
        <begin position="348"/>
        <end position="383"/>
    </location>
</feature>
<keyword evidence="4" id="KW-0804">Transcription</keyword>
<dbReference type="InterPro" id="IPR044810">
    <property type="entry name" value="WRKY_plant"/>
</dbReference>
<dbReference type="Proteomes" id="UP000636709">
    <property type="component" value="Unassembled WGS sequence"/>
</dbReference>
<accession>A0A835E8L3</accession>
<feature type="compositionally biased region" description="Polar residues" evidence="6">
    <location>
        <begin position="128"/>
        <end position="144"/>
    </location>
</feature>
<dbReference type="GO" id="GO:0005634">
    <property type="term" value="C:nucleus"/>
    <property type="evidence" value="ECO:0007669"/>
    <property type="project" value="UniProtKB-SubCell"/>
</dbReference>
<feature type="region of interest" description="Disordered" evidence="6">
    <location>
        <begin position="236"/>
        <end position="324"/>
    </location>
</feature>
<dbReference type="AlphaFoldDB" id="A0A835E8L3"/>